<dbReference type="GO" id="GO:0005829">
    <property type="term" value="C:cytosol"/>
    <property type="evidence" value="ECO:0007669"/>
    <property type="project" value="TreeGrafter"/>
</dbReference>
<dbReference type="PANTHER" id="PTHR22754">
    <property type="entry name" value="DISCO-INTERACTING PROTEIN 2 DIP2 -RELATED"/>
    <property type="match status" value="1"/>
</dbReference>
<evidence type="ECO:0000259" key="3">
    <source>
        <dbReference type="Pfam" id="PF06464"/>
    </source>
</evidence>
<name>A0A1V2LHS9_PICKU</name>
<dbReference type="VEuPathDB" id="FungiDB:C5L36_0B12090"/>
<gene>
    <name evidence="6" type="ORF">BOH78_4229</name>
</gene>
<dbReference type="Pfam" id="PF24919">
    <property type="entry name" value="Mug62"/>
    <property type="match status" value="1"/>
</dbReference>
<dbReference type="InterPro" id="IPR000873">
    <property type="entry name" value="AMP-dep_synth/lig_dom"/>
</dbReference>
<dbReference type="EMBL" id="MQVM01000027">
    <property type="protein sequence ID" value="ONH71868.1"/>
    <property type="molecule type" value="Genomic_DNA"/>
</dbReference>
<evidence type="ECO:0000313" key="6">
    <source>
        <dbReference type="EMBL" id="ONH71868.1"/>
    </source>
</evidence>
<evidence type="ECO:0000259" key="2">
    <source>
        <dbReference type="Pfam" id="PF00501"/>
    </source>
</evidence>
<dbReference type="InterPro" id="IPR045851">
    <property type="entry name" value="AMP-bd_C_sf"/>
</dbReference>
<evidence type="ECO:0000259" key="5">
    <source>
        <dbReference type="Pfam" id="PF24919"/>
    </source>
</evidence>
<feature type="domain" description="Meiotically up-regulated gene 62 protein-like alpha-beta" evidence="5">
    <location>
        <begin position="679"/>
        <end position="874"/>
    </location>
</feature>
<feature type="domain" description="AMP-binding enzyme C-terminal" evidence="4">
    <location>
        <begin position="1414"/>
        <end position="1519"/>
    </location>
</feature>
<evidence type="ECO:0000256" key="1">
    <source>
        <dbReference type="SAM" id="MobiDB-lite"/>
    </source>
</evidence>
<dbReference type="Pfam" id="PF06464">
    <property type="entry name" value="DMAP_binding"/>
    <property type="match status" value="1"/>
</dbReference>
<sequence length="1548" mass="174187">MEFSVPQESSTDVDLQLTRLAKDFHDGYLTEKGYIKKRMELLGMTQGSVSETGSHSYTTSDTNKHTKNNSLHSVTTTSSAGNHANNSNSDIVNDFWHPGHQISSSVDEASGSQPAFYRDEMIAKYKNIQANHDYEFRKELQKPLDPRDVSSHIEPRYEVSNLAMILRKRAKLSEREPAVLIIDERGKESKVITWDKLYYRAEKISKQIKNKAALYPGDRVCLIYQNIEIIDFMAALYGCFLAGVVAVPLNSSTPTRDMVSIMNETQSHLCLMSDSAYKFFDKLARQTKSTIWPKGMVVWKTSDMGTYKPSKKDGDPALKVSDLAYIDYTKTASGEYKGVVISHRTIMNQMVMMDKMLSTSPKIKKPLVRSTIKQSSSRNTILSTLDVRGSIGMIMSLFAVYSGNLLVCIPASIAEVPGLFASSLSSYHVSVVLTDYALLKTVVYNYQSFPQSTRTFSKRKIDLSCINWCLIDTFTIDCEFNEVLSNRWLKPLGSVNFRRIVTPILSLSEHGGAIISMRDWYGNEEQLGCIFSSNSNVIETDEFGDDDSSDRLSEILIDKNSLSTNSVKVINDSPPNVSSSESKSNINYIRVGAFGYPLPDSTLAIVNPENKILSGVLEVGEIWVDSNCISGGYWGLPEETEDIFQAECSDYDGVLSLRFVRTGLLGFIYNGEIYVLGLYEDRINQRVTWYDQYLALNGEDTKTDNDEATMLSKVLTSDVESVYKQMAKKMKIPTNDIDLSQSLSKRYVYKYHYSSHLVKTLARHLPFFKDCAFFNLKVNSEYLPVGVMESGVGGDSSAAAQIELQSMISEAFSLLEKHHNVRLFFMVVTKVGTLSRSMKSGRMEIANTLTKRKFLEGRLPSLYVSFKPYNSLGTIYHNEDMTGSIWSAYSSLIRAELLDFSSLQTSGLDLRDSAVDERTQISLSDFKDPISLLEFRANKQSDELAYAQIEGIVIKVNKPLTTWKKFESKVFSICSYILEKKVLKAGDAVVLMYPLGEELLSCLYACWMSGFIVIPMDPSCKDNSSTDDDAIALAQIIKEYKVKAIFVNNETESLIKTKSFNSKLKTAASRVRCEVPKLRNTTKHAKTGSSGKSTYRKMEQYRKNVLSKEKPFTVWLNTSPNGNHTSTKVSCENLMQMCLSIKETCQMKSSIPLLGCSNYTSGIGFLLGCVMGVYLGTTTYLMNNTEFTHHTNTFFQAIERYRIENVHLDDHMLLYALKRNSMKKTDLKCMKNLMVSWAGQRPDPMLTMKYKEVLDLANIRLKTISNVYDHTLHPLVSTRSYLSFDPVILWLDPYGLSQGYISIVNHNDSPNSIPVIDSGIVSVNTEVIIVNPETKNICKVGEFGEIWISSSSMADGFAGKDSTNLNTEMLGGKIEISDKEYVRTGDFGFLHTITKNERNIPVEMQLLYNLGKIHETFEYCGLQYFASDVEHSLETFDGINKCCVFKAGVYTILVAATSTKRSLSTITPLMILKLLNKVKLVVDIVSFVDADRLPTTRTGRVQRSLVADRWLKKSLSIKATYGVSYGEEQMIKAVNMQEWVEERLDKLK</sequence>
<dbReference type="InterPro" id="IPR010506">
    <property type="entry name" value="DMAP1-bd"/>
</dbReference>
<feature type="domain" description="DMAP1-binding" evidence="3">
    <location>
        <begin position="12"/>
        <end position="72"/>
    </location>
</feature>
<dbReference type="InterPro" id="IPR056881">
    <property type="entry name" value="Mug62_dom"/>
</dbReference>
<protein>
    <submittedName>
        <fullName evidence="6">Meiotically up-regulated gene 62 protein</fullName>
    </submittedName>
</protein>
<dbReference type="InterPro" id="IPR025110">
    <property type="entry name" value="AMP-bd_C"/>
</dbReference>
<dbReference type="Proteomes" id="UP000189274">
    <property type="component" value="Unassembled WGS sequence"/>
</dbReference>
<accession>A0A1V2LHS9</accession>
<feature type="domain" description="AMP-dependent synthetase/ligase" evidence="2">
    <location>
        <begin position="173"/>
        <end position="444"/>
    </location>
</feature>
<feature type="domain" description="AMP-dependent synthetase/ligase" evidence="2">
    <location>
        <begin position="960"/>
        <end position="1356"/>
    </location>
</feature>
<dbReference type="Gene3D" id="3.40.50.12780">
    <property type="entry name" value="N-terminal domain of ligase-like"/>
    <property type="match status" value="2"/>
</dbReference>
<feature type="compositionally biased region" description="Low complexity" evidence="1">
    <location>
        <begin position="75"/>
        <end position="89"/>
    </location>
</feature>
<feature type="region of interest" description="Disordered" evidence="1">
    <location>
        <begin position="46"/>
        <end position="95"/>
    </location>
</feature>
<organism evidence="6 7">
    <name type="scientific">Pichia kudriavzevii</name>
    <name type="common">Yeast</name>
    <name type="synonym">Issatchenkia orientalis</name>
    <dbReference type="NCBI Taxonomy" id="4909"/>
    <lineage>
        <taxon>Eukaryota</taxon>
        <taxon>Fungi</taxon>
        <taxon>Dikarya</taxon>
        <taxon>Ascomycota</taxon>
        <taxon>Saccharomycotina</taxon>
        <taxon>Pichiomycetes</taxon>
        <taxon>Pichiales</taxon>
        <taxon>Pichiaceae</taxon>
        <taxon>Pichia</taxon>
    </lineage>
</organism>
<evidence type="ECO:0000313" key="7">
    <source>
        <dbReference type="Proteomes" id="UP000189274"/>
    </source>
</evidence>
<feature type="compositionally biased region" description="Polar residues" evidence="1">
    <location>
        <begin position="46"/>
        <end position="61"/>
    </location>
</feature>
<reference evidence="7" key="1">
    <citation type="journal article" date="2017" name="Genome Announc.">
        <title>Genome sequences of Cyberlindnera fabianii 65, Pichia kudriavzevii 129, and Saccharomyces cerevisiae 131 isolated from fermented masau fruits in Zimbabwe.</title>
        <authorList>
            <person name="van Rijswijck I.M.H."/>
            <person name="Derks M.F.L."/>
            <person name="Abee T."/>
            <person name="de Ridder D."/>
            <person name="Smid E.J."/>
        </authorList>
    </citation>
    <scope>NUCLEOTIDE SEQUENCE [LARGE SCALE GENOMIC DNA]</scope>
    <source>
        <strain evidence="7">129</strain>
    </source>
</reference>
<dbReference type="Pfam" id="PF23024">
    <property type="entry name" value="AMP-dom_DIP2-like"/>
    <property type="match status" value="1"/>
</dbReference>
<dbReference type="Gene3D" id="3.40.50.980">
    <property type="match status" value="1"/>
</dbReference>
<dbReference type="Pfam" id="PF00501">
    <property type="entry name" value="AMP-binding"/>
    <property type="match status" value="2"/>
</dbReference>
<dbReference type="SUPFAM" id="SSF56801">
    <property type="entry name" value="Acetyl-CoA synthetase-like"/>
    <property type="match status" value="2"/>
</dbReference>
<comment type="caution">
    <text evidence="6">The sequence shown here is derived from an EMBL/GenBank/DDBJ whole genome shotgun (WGS) entry which is preliminary data.</text>
</comment>
<dbReference type="PANTHER" id="PTHR22754:SF32">
    <property type="entry name" value="DISCO-INTERACTING PROTEIN 2"/>
    <property type="match status" value="1"/>
</dbReference>
<dbReference type="Gene3D" id="3.30.300.30">
    <property type="match status" value="1"/>
</dbReference>
<dbReference type="InterPro" id="IPR042099">
    <property type="entry name" value="ANL_N_sf"/>
</dbReference>
<proteinExistence type="predicted"/>
<evidence type="ECO:0000259" key="4">
    <source>
        <dbReference type="Pfam" id="PF23024"/>
    </source>
</evidence>